<dbReference type="Proteomes" id="UP000515563">
    <property type="component" value="Chromosome"/>
</dbReference>
<name>A0A7G6WVZ8_9ACTN</name>
<organism evidence="2 3">
    <name type="scientific">Kribbella qitaiheensis</name>
    <dbReference type="NCBI Taxonomy" id="1544730"/>
    <lineage>
        <taxon>Bacteria</taxon>
        <taxon>Bacillati</taxon>
        <taxon>Actinomycetota</taxon>
        <taxon>Actinomycetes</taxon>
        <taxon>Propionibacteriales</taxon>
        <taxon>Kribbellaceae</taxon>
        <taxon>Kribbella</taxon>
    </lineage>
</organism>
<feature type="compositionally biased region" description="Polar residues" evidence="1">
    <location>
        <begin position="15"/>
        <end position="26"/>
    </location>
</feature>
<reference evidence="3" key="1">
    <citation type="submission" date="2019-09" db="EMBL/GenBank/DDBJ databases">
        <title>Antimicrobial potential of Antarctic Bacteria.</title>
        <authorList>
            <person name="Benaud N."/>
            <person name="Edwards R.J."/>
            <person name="Ferrari B.C."/>
        </authorList>
    </citation>
    <scope>NUCLEOTIDE SEQUENCE [LARGE SCALE GENOMIC DNA]</scope>
    <source>
        <strain evidence="3">SPB151</strain>
    </source>
</reference>
<proteinExistence type="predicted"/>
<feature type="compositionally biased region" description="Polar residues" evidence="1">
    <location>
        <begin position="34"/>
        <end position="46"/>
    </location>
</feature>
<evidence type="ECO:0000313" key="2">
    <source>
        <dbReference type="EMBL" id="QNE18163.1"/>
    </source>
</evidence>
<evidence type="ECO:0000313" key="3">
    <source>
        <dbReference type="Proteomes" id="UP000515563"/>
    </source>
</evidence>
<feature type="region of interest" description="Disordered" evidence="1">
    <location>
        <begin position="365"/>
        <end position="388"/>
    </location>
</feature>
<dbReference type="KEGG" id="kqi:F1D05_09995"/>
<accession>A0A7G6WVZ8</accession>
<keyword evidence="3" id="KW-1185">Reference proteome</keyword>
<gene>
    <name evidence="2" type="ORF">F1D05_09995</name>
</gene>
<dbReference type="AlphaFoldDB" id="A0A7G6WVZ8"/>
<reference evidence="2 3" key="2">
    <citation type="journal article" date="2020" name="Microbiol. Resour. Announc.">
        <title>Antarctic desert soil bacteria exhibit high novel natural product potential, evaluated through long-read genome sequencing and comparative genomics.</title>
        <authorList>
            <person name="Benaud N."/>
            <person name="Edwards R.J."/>
            <person name="Amos T.G."/>
            <person name="D'Agostino P.M."/>
            <person name="Gutierrez-Chavez C."/>
            <person name="Montgomery K."/>
            <person name="Nicetic I."/>
            <person name="Ferrari B.C."/>
        </authorList>
    </citation>
    <scope>NUCLEOTIDE SEQUENCE [LARGE SCALE GENOMIC DNA]</scope>
    <source>
        <strain evidence="2 3">SPB151</strain>
    </source>
</reference>
<feature type="region of interest" description="Disordered" evidence="1">
    <location>
        <begin position="1"/>
        <end position="207"/>
    </location>
</feature>
<feature type="compositionally biased region" description="Low complexity" evidence="1">
    <location>
        <begin position="106"/>
        <end position="126"/>
    </location>
</feature>
<dbReference type="RefSeq" id="WP_185447097.1">
    <property type="nucleotide sequence ID" value="NZ_CP043661.1"/>
</dbReference>
<sequence>MSGNSFQDLLDDAKASQSTDVDTSFLDQFRRTSSRPSVQTEAPENEQQNRDADVPQLDASDDPEVAVEGPAMEPEQDPPEVAPDSPGHARTPHAGRTSGRTDRRTNTGSTGGSASASVHAAASTATKPGPADGTDAGLAAHPKGGRARRELDAVLDAEDTEKLDRQAEMERSSHRKSDQQDAIQSAGTKGGAASGSEAAFPDSGFRIPGLQSQPLVRNLPRPLVDVLRAQLRAAAVRERGAGEGTAEAFSRRLSQGALVTAFLVAQLDVRLDTDPATQTAVELFRSQDPLLGSIAGRMDALEQRERDRGAQLERLHTLAAAIQETSAVIEQSVAYSIADRTENFLRGSHDIRDTPITHKDAIYIRDRAREETQKRSRFEHDQDGRPIR</sequence>
<feature type="compositionally biased region" description="Basic and acidic residues" evidence="1">
    <location>
        <begin position="160"/>
        <end position="179"/>
    </location>
</feature>
<dbReference type="EMBL" id="CP043661">
    <property type="protein sequence ID" value="QNE18163.1"/>
    <property type="molecule type" value="Genomic_DNA"/>
</dbReference>
<protein>
    <submittedName>
        <fullName evidence="2">Uncharacterized protein</fullName>
    </submittedName>
</protein>
<evidence type="ECO:0000256" key="1">
    <source>
        <dbReference type="SAM" id="MobiDB-lite"/>
    </source>
</evidence>